<organism evidence="1 2">
    <name type="scientific">Coniophora puteana (strain RWD-64-598)</name>
    <name type="common">Brown rot fungus</name>
    <dbReference type="NCBI Taxonomy" id="741705"/>
    <lineage>
        <taxon>Eukaryota</taxon>
        <taxon>Fungi</taxon>
        <taxon>Dikarya</taxon>
        <taxon>Basidiomycota</taxon>
        <taxon>Agaricomycotina</taxon>
        <taxon>Agaricomycetes</taxon>
        <taxon>Agaricomycetidae</taxon>
        <taxon>Boletales</taxon>
        <taxon>Coniophorineae</taxon>
        <taxon>Coniophoraceae</taxon>
        <taxon>Coniophora</taxon>
    </lineage>
</organism>
<dbReference type="InterPro" id="IPR032675">
    <property type="entry name" value="LRR_dom_sf"/>
</dbReference>
<gene>
    <name evidence="1" type="ORF">CONPUDRAFT_170167</name>
</gene>
<reference evidence="2" key="1">
    <citation type="journal article" date="2012" name="Science">
        <title>The Paleozoic origin of enzymatic lignin decomposition reconstructed from 31 fungal genomes.</title>
        <authorList>
            <person name="Floudas D."/>
            <person name="Binder M."/>
            <person name="Riley R."/>
            <person name="Barry K."/>
            <person name="Blanchette R.A."/>
            <person name="Henrissat B."/>
            <person name="Martinez A.T."/>
            <person name="Otillar R."/>
            <person name="Spatafora J.W."/>
            <person name="Yadav J.S."/>
            <person name="Aerts A."/>
            <person name="Benoit I."/>
            <person name="Boyd A."/>
            <person name="Carlson A."/>
            <person name="Copeland A."/>
            <person name="Coutinho P.M."/>
            <person name="de Vries R.P."/>
            <person name="Ferreira P."/>
            <person name="Findley K."/>
            <person name="Foster B."/>
            <person name="Gaskell J."/>
            <person name="Glotzer D."/>
            <person name="Gorecki P."/>
            <person name="Heitman J."/>
            <person name="Hesse C."/>
            <person name="Hori C."/>
            <person name="Igarashi K."/>
            <person name="Jurgens J.A."/>
            <person name="Kallen N."/>
            <person name="Kersten P."/>
            <person name="Kohler A."/>
            <person name="Kuees U."/>
            <person name="Kumar T.K.A."/>
            <person name="Kuo A."/>
            <person name="LaButti K."/>
            <person name="Larrondo L.F."/>
            <person name="Lindquist E."/>
            <person name="Ling A."/>
            <person name="Lombard V."/>
            <person name="Lucas S."/>
            <person name="Lundell T."/>
            <person name="Martin R."/>
            <person name="McLaughlin D.J."/>
            <person name="Morgenstern I."/>
            <person name="Morin E."/>
            <person name="Murat C."/>
            <person name="Nagy L.G."/>
            <person name="Nolan M."/>
            <person name="Ohm R.A."/>
            <person name="Patyshakuliyeva A."/>
            <person name="Rokas A."/>
            <person name="Ruiz-Duenas F.J."/>
            <person name="Sabat G."/>
            <person name="Salamov A."/>
            <person name="Samejima M."/>
            <person name="Schmutz J."/>
            <person name="Slot J.C."/>
            <person name="St John F."/>
            <person name="Stenlid J."/>
            <person name="Sun H."/>
            <person name="Sun S."/>
            <person name="Syed K."/>
            <person name="Tsang A."/>
            <person name="Wiebenga A."/>
            <person name="Young D."/>
            <person name="Pisabarro A."/>
            <person name="Eastwood D.C."/>
            <person name="Martin F."/>
            <person name="Cullen D."/>
            <person name="Grigoriev I.V."/>
            <person name="Hibbett D.S."/>
        </authorList>
    </citation>
    <scope>NUCLEOTIDE SEQUENCE [LARGE SCALE GENOMIC DNA]</scope>
    <source>
        <strain evidence="2">RWD-64-598 SS2</strain>
    </source>
</reference>
<dbReference type="EMBL" id="JH711592">
    <property type="protein sequence ID" value="EIW74467.1"/>
    <property type="molecule type" value="Genomic_DNA"/>
</dbReference>
<dbReference type="GeneID" id="19206397"/>
<dbReference type="KEGG" id="cput:CONPUDRAFT_170167"/>
<dbReference type="AlphaFoldDB" id="R7SFE6"/>
<dbReference type="Gene3D" id="3.80.10.10">
    <property type="entry name" value="Ribonuclease Inhibitor"/>
    <property type="match status" value="1"/>
</dbReference>
<sequence length="461" mass="50987">MSLDRMWSGCVEPIHPGYIKKAVASVTGKLIYDAAISEYTEDDLDLLYGFTKRIQCICLDYSSLFFDFNHPALRQLVSSPSTVQRAFPKLERLYSSVQNLDPEALIPHTHFLVPSLLELSLASMAPASGPENAEQMLRVAADRCPRLQHLELRGKFSTSVLSHRIDRFSIVLQSDGADSHMRAMDSVRLCPSSMDDAAEILRSLAVDATTLLSETSPVLPSRHMETLSIVVCNVQDLNAFIRTLAKVFPTILTLNINKDPRREVSGDTSPVTFTTMKPLLELFQLVNLSMQVKTQLALADEDLKQLAEGLPLLKTLKLVDEQSQDREATIAGVLAVASHCPRLSSLTLRVNTTRSCRPDFEDIGEARVQVDSGLECLDVWDESASPDPNDVAELAIMMAAAFGRLRLLELGPYHRGYIRDAIKRVREAEKEKGISALDAESLRDLVRDLTAGGSSSEPPRL</sequence>
<proteinExistence type="predicted"/>
<evidence type="ECO:0000313" key="1">
    <source>
        <dbReference type="EMBL" id="EIW74467.1"/>
    </source>
</evidence>
<protein>
    <recommendedName>
        <fullName evidence="3">RNI-like protein</fullName>
    </recommendedName>
</protein>
<dbReference type="SUPFAM" id="SSF52047">
    <property type="entry name" value="RNI-like"/>
    <property type="match status" value="1"/>
</dbReference>
<dbReference type="RefSeq" id="XP_007775478.1">
    <property type="nucleotide sequence ID" value="XM_007777288.1"/>
</dbReference>
<evidence type="ECO:0000313" key="2">
    <source>
        <dbReference type="Proteomes" id="UP000053558"/>
    </source>
</evidence>
<keyword evidence="2" id="KW-1185">Reference proteome</keyword>
<accession>R7SFE6</accession>
<dbReference type="Proteomes" id="UP000053558">
    <property type="component" value="Unassembled WGS sequence"/>
</dbReference>
<evidence type="ECO:0008006" key="3">
    <source>
        <dbReference type="Google" id="ProtNLM"/>
    </source>
</evidence>
<name>R7SFE6_CONPW</name>